<reference evidence="5" key="3">
    <citation type="submission" date="2025-09" db="UniProtKB">
        <authorList>
            <consortium name="Ensembl"/>
        </authorList>
    </citation>
    <scope>IDENTIFICATION</scope>
    <source>
        <strain evidence="5">Guanapo</strain>
    </source>
</reference>
<evidence type="ECO:0000256" key="1">
    <source>
        <dbReference type="ARBA" id="ARBA00022729"/>
    </source>
</evidence>
<dbReference type="SUPFAM" id="SSF48726">
    <property type="entry name" value="Immunoglobulin"/>
    <property type="match status" value="4"/>
</dbReference>
<dbReference type="GO" id="GO:0009897">
    <property type="term" value="C:external side of plasma membrane"/>
    <property type="evidence" value="ECO:0007669"/>
    <property type="project" value="TreeGrafter"/>
</dbReference>
<feature type="transmembrane region" description="Helical" evidence="3">
    <location>
        <begin position="477"/>
        <end position="500"/>
    </location>
</feature>
<evidence type="ECO:0000259" key="4">
    <source>
        <dbReference type="PROSITE" id="PS50835"/>
    </source>
</evidence>
<dbReference type="STRING" id="8081.ENSPREP00000003492"/>
<dbReference type="GO" id="GO:0004888">
    <property type="term" value="F:transmembrane signaling receptor activity"/>
    <property type="evidence" value="ECO:0007669"/>
    <property type="project" value="TreeGrafter"/>
</dbReference>
<dbReference type="Ensembl" id="ENSPRET00000003547.1">
    <property type="protein sequence ID" value="ENSPREP00000003492.1"/>
    <property type="gene ID" value="ENSPREG00000002505.1"/>
</dbReference>
<feature type="domain" description="Ig-like" evidence="4">
    <location>
        <begin position="1"/>
        <end position="73"/>
    </location>
</feature>
<dbReference type="Pfam" id="PF13927">
    <property type="entry name" value="Ig_3"/>
    <property type="match status" value="1"/>
</dbReference>
<dbReference type="InterPro" id="IPR036179">
    <property type="entry name" value="Ig-like_dom_sf"/>
</dbReference>
<evidence type="ECO:0000313" key="6">
    <source>
        <dbReference type="Proteomes" id="UP000242638"/>
    </source>
</evidence>
<reference evidence="5" key="2">
    <citation type="submission" date="2025-08" db="UniProtKB">
        <authorList>
            <consortium name="Ensembl"/>
        </authorList>
    </citation>
    <scope>IDENTIFICATION</scope>
    <source>
        <strain evidence="5">Guanapo</strain>
    </source>
</reference>
<keyword evidence="1" id="KW-0732">Signal</keyword>
<dbReference type="InterPro" id="IPR013783">
    <property type="entry name" value="Ig-like_fold"/>
</dbReference>
<dbReference type="InterPro" id="IPR050488">
    <property type="entry name" value="Ig_Fc_receptor"/>
</dbReference>
<evidence type="ECO:0000313" key="5">
    <source>
        <dbReference type="Ensembl" id="ENSPREP00000003492.1"/>
    </source>
</evidence>
<keyword evidence="3" id="KW-1133">Transmembrane helix</keyword>
<dbReference type="InterPro" id="IPR007110">
    <property type="entry name" value="Ig-like_dom"/>
</dbReference>
<evidence type="ECO:0000256" key="2">
    <source>
        <dbReference type="ARBA" id="ARBA00023157"/>
    </source>
</evidence>
<dbReference type="InterPro" id="IPR003599">
    <property type="entry name" value="Ig_sub"/>
</dbReference>
<feature type="domain" description="Ig-like" evidence="4">
    <location>
        <begin position="204"/>
        <end position="265"/>
    </location>
</feature>
<keyword evidence="3" id="KW-0472">Membrane</keyword>
<accession>A0A3P9N1T8</accession>
<dbReference type="InterPro" id="IPR003598">
    <property type="entry name" value="Ig_sub2"/>
</dbReference>
<dbReference type="PANTHER" id="PTHR11481">
    <property type="entry name" value="IMMUNOGLOBULIN FC RECEPTOR"/>
    <property type="match status" value="1"/>
</dbReference>
<dbReference type="AlphaFoldDB" id="A0A3P9N1T8"/>
<proteinExistence type="predicted"/>
<dbReference type="SMART" id="SM00409">
    <property type="entry name" value="IG"/>
    <property type="match status" value="5"/>
</dbReference>
<organism evidence="5 6">
    <name type="scientific">Poecilia reticulata</name>
    <name type="common">Guppy</name>
    <name type="synonym">Acanthophacelus reticulatus</name>
    <dbReference type="NCBI Taxonomy" id="8081"/>
    <lineage>
        <taxon>Eukaryota</taxon>
        <taxon>Metazoa</taxon>
        <taxon>Chordata</taxon>
        <taxon>Craniata</taxon>
        <taxon>Vertebrata</taxon>
        <taxon>Euteleostomi</taxon>
        <taxon>Actinopterygii</taxon>
        <taxon>Neopterygii</taxon>
        <taxon>Teleostei</taxon>
        <taxon>Neoteleostei</taxon>
        <taxon>Acanthomorphata</taxon>
        <taxon>Ovalentaria</taxon>
        <taxon>Atherinomorphae</taxon>
        <taxon>Cyprinodontiformes</taxon>
        <taxon>Poeciliidae</taxon>
        <taxon>Poeciliinae</taxon>
        <taxon>Poecilia</taxon>
    </lineage>
</organism>
<dbReference type="PANTHER" id="PTHR11481:SF64">
    <property type="entry name" value="FC RECEPTOR-LIKE PROTEIN 4"/>
    <property type="match status" value="1"/>
</dbReference>
<dbReference type="PROSITE" id="PS50835">
    <property type="entry name" value="IG_LIKE"/>
    <property type="match status" value="3"/>
</dbReference>
<dbReference type="GeneTree" id="ENSGT00940000162700"/>
<dbReference type="Bgee" id="ENSPREG00000002505">
    <property type="expression patterns" value="Expressed in caudal fin and 1 other cell type or tissue"/>
</dbReference>
<keyword evidence="2" id="KW-1015">Disulfide bond</keyword>
<evidence type="ECO:0000256" key="3">
    <source>
        <dbReference type="SAM" id="Phobius"/>
    </source>
</evidence>
<dbReference type="Pfam" id="PF13895">
    <property type="entry name" value="Ig_2"/>
    <property type="match status" value="1"/>
</dbReference>
<reference evidence="6" key="1">
    <citation type="submission" date="2013-11" db="EMBL/GenBank/DDBJ databases">
        <title>The genomic landscape of the Guanapo guppy.</title>
        <authorList>
            <person name="Kuenstner A."/>
            <person name="Dreyer C."/>
        </authorList>
    </citation>
    <scope>NUCLEOTIDE SEQUENCE</scope>
    <source>
        <strain evidence="6">Guanapo</strain>
    </source>
</reference>
<keyword evidence="6" id="KW-1185">Reference proteome</keyword>
<sequence length="509" mass="58465">WPVYRGETVTLRCEIQDDGGTQWTYEWRPAYRNVPKSSEYRINNVSESDRGNYGCKARSDHQITGWSSAFTLTVNGKSIFQFLIFSLTHSKVEPQKIVKFQKFHICITYYVMSRPTVTLQPNWSVVFRGETVTLRCEIQDDGGRTQWNYEWSPANRNAPTSSEYRISSVSESDSGNYWCKASGGHQNTGWSFPFRLTVRFLITPTVIQQPNWTQIYKGETVTLRCEIQDDGGTQWTYEWRPTNRNSPSSSEYRITADSSGDYKCRGRRDRFTSTQWGVIRLNVSYPHPAASLSVSPDRVQHVIDQSVTLNCSGNDSKWRVRRFTETTNPSHVQCSNWGTMHGSSCTINRLEDHSGVYWCESGSGEFSNAVNITVQLDYYDGIILLSPVHPVTERYPVTLSCRDKQQNLLSNVFFYHNDKLIHNDSKGELNIFAVSKSDEGFYKCQHSGKDSPRSWMSVRGEEEENFSIKTFSSKKKIVTIPNVLITILFYLKTYLVFFSLNNCETNLTS</sequence>
<dbReference type="SMART" id="SM00408">
    <property type="entry name" value="IGc2"/>
    <property type="match status" value="4"/>
</dbReference>
<keyword evidence="3" id="KW-0812">Transmembrane</keyword>
<dbReference type="GO" id="GO:0006955">
    <property type="term" value="P:immune response"/>
    <property type="evidence" value="ECO:0007669"/>
    <property type="project" value="TreeGrafter"/>
</dbReference>
<protein>
    <recommendedName>
        <fullName evidence="4">Ig-like domain-containing protein</fullName>
    </recommendedName>
</protein>
<feature type="domain" description="Ig-like" evidence="4">
    <location>
        <begin position="115"/>
        <end position="197"/>
    </location>
</feature>
<dbReference type="GO" id="GO:0007166">
    <property type="term" value="P:cell surface receptor signaling pathway"/>
    <property type="evidence" value="ECO:0007669"/>
    <property type="project" value="TreeGrafter"/>
</dbReference>
<name>A0A3P9N1T8_POERE</name>
<dbReference type="OMA" id="EWRTTIR"/>
<dbReference type="Gene3D" id="2.60.40.10">
    <property type="entry name" value="Immunoglobulins"/>
    <property type="match status" value="5"/>
</dbReference>
<dbReference type="Proteomes" id="UP000242638">
    <property type="component" value="Unassembled WGS sequence"/>
</dbReference>